<dbReference type="EMBL" id="BSSA01000009">
    <property type="protein sequence ID" value="GLW70769.1"/>
    <property type="molecule type" value="Genomic_DNA"/>
</dbReference>
<dbReference type="InterPro" id="IPR007138">
    <property type="entry name" value="ABM_dom"/>
</dbReference>
<proteinExistence type="predicted"/>
<evidence type="ECO:0000313" key="2">
    <source>
        <dbReference type="EMBL" id="GLW70769.1"/>
    </source>
</evidence>
<feature type="domain" description="ABM" evidence="1">
    <location>
        <begin position="5"/>
        <end position="94"/>
    </location>
</feature>
<dbReference type="SUPFAM" id="SSF54909">
    <property type="entry name" value="Dimeric alpha+beta barrel"/>
    <property type="match status" value="1"/>
</dbReference>
<gene>
    <name evidence="2" type="ORF">Kpho02_30680</name>
</gene>
<comment type="caution">
    <text evidence="2">The sequence shown here is derived from an EMBL/GenBank/DDBJ whole genome shotgun (WGS) entry which is preliminary data.</text>
</comment>
<dbReference type="RefSeq" id="WP_285736589.1">
    <property type="nucleotide sequence ID" value="NZ_BSSA01000009.1"/>
</dbReference>
<dbReference type="AlphaFoldDB" id="A0A9W6Q6N1"/>
<dbReference type="Gene3D" id="3.30.70.100">
    <property type="match status" value="1"/>
</dbReference>
<dbReference type="InterPro" id="IPR011008">
    <property type="entry name" value="Dimeric_a/b-barrel"/>
</dbReference>
<reference evidence="2" key="1">
    <citation type="submission" date="2023-02" db="EMBL/GenBank/DDBJ databases">
        <title>Kitasatospora phosalacinea NBRC 14627.</title>
        <authorList>
            <person name="Ichikawa N."/>
            <person name="Sato H."/>
            <person name="Tonouchi N."/>
        </authorList>
    </citation>
    <scope>NUCLEOTIDE SEQUENCE</scope>
    <source>
        <strain evidence="2">NBRC 14627</strain>
    </source>
</reference>
<evidence type="ECO:0000259" key="1">
    <source>
        <dbReference type="PROSITE" id="PS51725"/>
    </source>
</evidence>
<organism evidence="2 3">
    <name type="scientific">Kitasatospora phosalacinea</name>
    <dbReference type="NCBI Taxonomy" id="2065"/>
    <lineage>
        <taxon>Bacteria</taxon>
        <taxon>Bacillati</taxon>
        <taxon>Actinomycetota</taxon>
        <taxon>Actinomycetes</taxon>
        <taxon>Kitasatosporales</taxon>
        <taxon>Streptomycetaceae</taxon>
        <taxon>Kitasatospora</taxon>
    </lineage>
</organism>
<name>A0A9W6Q6N1_9ACTN</name>
<evidence type="ECO:0000313" key="3">
    <source>
        <dbReference type="Proteomes" id="UP001165041"/>
    </source>
</evidence>
<protein>
    <recommendedName>
        <fullName evidence="1">ABM domain-containing protein</fullName>
    </recommendedName>
</protein>
<accession>A0A9W6Q6N1</accession>
<sequence length="112" mass="12208">MTGQYAVAARFELVDGRAEEFDALAGWRIGQAAANEPGLVGYAVHRVDGEPLVRVFYEIYRDEAAFREHRATAQTAEFGRRAAGLVQGPPRIEFLNVLYSANGLAVAADPAR</sequence>
<dbReference type="PROSITE" id="PS51725">
    <property type="entry name" value="ABM"/>
    <property type="match status" value="1"/>
</dbReference>
<dbReference type="Pfam" id="PF03992">
    <property type="entry name" value="ABM"/>
    <property type="match status" value="1"/>
</dbReference>
<dbReference type="Proteomes" id="UP001165041">
    <property type="component" value="Unassembled WGS sequence"/>
</dbReference>